<dbReference type="EMBL" id="JARAOO010000005">
    <property type="protein sequence ID" value="KAJ7968231.1"/>
    <property type="molecule type" value="Genomic_DNA"/>
</dbReference>
<proteinExistence type="inferred from homology"/>
<name>A0AAD7PU18_QUISA</name>
<evidence type="ECO:0000313" key="2">
    <source>
        <dbReference type="EMBL" id="KAJ7968231.1"/>
    </source>
</evidence>
<dbReference type="PANTHER" id="PTHR11926:SF1188">
    <property type="entry name" value="FAMILY PROTEIN, PUTATIVE-RELATED"/>
    <property type="match status" value="1"/>
</dbReference>
<comment type="caution">
    <text evidence="2">The sequence shown here is derived from an EMBL/GenBank/DDBJ whole genome shotgun (WGS) entry which is preliminary data.</text>
</comment>
<dbReference type="GO" id="GO:0080043">
    <property type="term" value="F:quercetin 3-O-glucosyltransferase activity"/>
    <property type="evidence" value="ECO:0007669"/>
    <property type="project" value="TreeGrafter"/>
</dbReference>
<dbReference type="Proteomes" id="UP001163823">
    <property type="component" value="Chromosome 5"/>
</dbReference>
<dbReference type="KEGG" id="qsa:O6P43_012365"/>
<accession>A0AAD7PU18</accession>
<organism evidence="2 3">
    <name type="scientific">Quillaja saponaria</name>
    <name type="common">Soap bark tree</name>
    <dbReference type="NCBI Taxonomy" id="32244"/>
    <lineage>
        <taxon>Eukaryota</taxon>
        <taxon>Viridiplantae</taxon>
        <taxon>Streptophyta</taxon>
        <taxon>Embryophyta</taxon>
        <taxon>Tracheophyta</taxon>
        <taxon>Spermatophyta</taxon>
        <taxon>Magnoliopsida</taxon>
        <taxon>eudicotyledons</taxon>
        <taxon>Gunneridae</taxon>
        <taxon>Pentapetalae</taxon>
        <taxon>rosids</taxon>
        <taxon>fabids</taxon>
        <taxon>Fabales</taxon>
        <taxon>Quillajaceae</taxon>
        <taxon>Quillaja</taxon>
    </lineage>
</organism>
<gene>
    <name evidence="2" type="ORF">O6P43_012365</name>
</gene>
<dbReference type="PANTHER" id="PTHR11926">
    <property type="entry name" value="GLUCOSYL/GLUCURONOSYL TRANSFERASES"/>
    <property type="match status" value="1"/>
</dbReference>
<comment type="similarity">
    <text evidence="1">Belongs to the UDP-glycosyltransferase family.</text>
</comment>
<dbReference type="AlphaFoldDB" id="A0AAD7PU18"/>
<evidence type="ECO:0000313" key="3">
    <source>
        <dbReference type="Proteomes" id="UP001163823"/>
    </source>
</evidence>
<sequence length="265" mass="29360">MPLMVCQASNLKQSQMVFLPKIWMPSQDIPSLCDSTRETCLVPFLNVLTKLNDSTSSGLVQPITCIISDGCMSFSVKAAEELGIPIVLFWPTSPCGFLGIAHFQSVIDKGLVPLKDETDLTNGYLNTKVDWIPGMRSIQLRDLPSFIRTTDPNDLLLNFLIAEVENANKATAIILNTFEELDQDVVNVLALMFPPVYTIGPLHMLADQVSQRNLVSIGSNMWKEDTECLQWLESKKPRSVVYVNYGSSHSHDSRSTHGVCLGIGQ</sequence>
<dbReference type="Gene3D" id="3.40.50.2000">
    <property type="entry name" value="Glycogen Phosphorylase B"/>
    <property type="match status" value="2"/>
</dbReference>
<keyword evidence="3" id="KW-1185">Reference proteome</keyword>
<dbReference type="SUPFAM" id="SSF53756">
    <property type="entry name" value="UDP-Glycosyltransferase/glycogen phosphorylase"/>
    <property type="match status" value="1"/>
</dbReference>
<reference evidence="2" key="1">
    <citation type="journal article" date="2023" name="Science">
        <title>Elucidation of the pathway for biosynthesis of saponin adjuvants from the soapbark tree.</title>
        <authorList>
            <person name="Reed J."/>
            <person name="Orme A."/>
            <person name="El-Demerdash A."/>
            <person name="Owen C."/>
            <person name="Martin L.B.B."/>
            <person name="Misra R.C."/>
            <person name="Kikuchi S."/>
            <person name="Rejzek M."/>
            <person name="Martin A.C."/>
            <person name="Harkess A."/>
            <person name="Leebens-Mack J."/>
            <person name="Louveau T."/>
            <person name="Stephenson M.J."/>
            <person name="Osbourn A."/>
        </authorList>
    </citation>
    <scope>NUCLEOTIDE SEQUENCE</scope>
    <source>
        <strain evidence="2">S10</strain>
    </source>
</reference>
<protein>
    <submittedName>
        <fullName evidence="2">Glycosyltransferase</fullName>
    </submittedName>
</protein>
<evidence type="ECO:0000256" key="1">
    <source>
        <dbReference type="ARBA" id="ARBA00009995"/>
    </source>
</evidence>
<dbReference type="GO" id="GO:0080044">
    <property type="term" value="F:quercetin 7-O-glucosyltransferase activity"/>
    <property type="evidence" value="ECO:0007669"/>
    <property type="project" value="TreeGrafter"/>
</dbReference>
<dbReference type="FunFam" id="3.40.50.2000:FF:000430">
    <property type="entry name" value="Glycosyltransferase"/>
    <property type="match status" value="1"/>
</dbReference>